<reference evidence="1" key="1">
    <citation type="journal article" date="2015" name="Nature">
        <title>Complex archaea that bridge the gap between prokaryotes and eukaryotes.</title>
        <authorList>
            <person name="Spang A."/>
            <person name="Saw J.H."/>
            <person name="Jorgensen S.L."/>
            <person name="Zaremba-Niedzwiedzka K."/>
            <person name="Martijn J."/>
            <person name="Lind A.E."/>
            <person name="van Eijk R."/>
            <person name="Schleper C."/>
            <person name="Guy L."/>
            <person name="Ettema T.J."/>
        </authorList>
    </citation>
    <scope>NUCLEOTIDE SEQUENCE</scope>
</reference>
<protein>
    <submittedName>
        <fullName evidence="1">Uncharacterized protein</fullName>
    </submittedName>
</protein>
<feature type="non-terminal residue" evidence="1">
    <location>
        <position position="1"/>
    </location>
</feature>
<gene>
    <name evidence="1" type="ORF">LCGC14_2991880</name>
</gene>
<proteinExistence type="predicted"/>
<name>A0A0F8X462_9ZZZZ</name>
<comment type="caution">
    <text evidence="1">The sequence shown here is derived from an EMBL/GenBank/DDBJ whole genome shotgun (WGS) entry which is preliminary data.</text>
</comment>
<dbReference type="AlphaFoldDB" id="A0A0F8X462"/>
<sequence>LGLERKNKHFSENREALDILKELLEDLNVDKDCLQDLVYKFRQYEVLRMFSTIRETFKKLLLEWNIELPPNGYWTSKDKLLESKH</sequence>
<evidence type="ECO:0000313" key="1">
    <source>
        <dbReference type="EMBL" id="KKK63678.1"/>
    </source>
</evidence>
<accession>A0A0F8X462</accession>
<organism evidence="1">
    <name type="scientific">marine sediment metagenome</name>
    <dbReference type="NCBI Taxonomy" id="412755"/>
    <lineage>
        <taxon>unclassified sequences</taxon>
        <taxon>metagenomes</taxon>
        <taxon>ecological metagenomes</taxon>
    </lineage>
</organism>
<dbReference type="EMBL" id="LAZR01061388">
    <property type="protein sequence ID" value="KKK63678.1"/>
    <property type="molecule type" value="Genomic_DNA"/>
</dbReference>